<comment type="catalytic activity">
    <reaction evidence="1 10">
        <text>Hydrolysis of terminal non-reducing beta-D-galactose residues in beta-D-galactosides.</text>
        <dbReference type="EC" id="3.2.1.23"/>
    </reaction>
</comment>
<keyword evidence="11" id="KW-0732">Signal</keyword>
<name>A0A6B9ZQ80_9BACT</name>
<evidence type="ECO:0000256" key="9">
    <source>
        <dbReference type="ARBA" id="ARBA00032230"/>
    </source>
</evidence>
<dbReference type="Pfam" id="PF02836">
    <property type="entry name" value="Glyco_hydro_2_C"/>
    <property type="match status" value="1"/>
</dbReference>
<dbReference type="Proteomes" id="UP000476411">
    <property type="component" value="Chromosome"/>
</dbReference>
<comment type="cofactor">
    <cofactor evidence="2">
        <name>Ca(2+)</name>
        <dbReference type="ChEBI" id="CHEBI:29108"/>
    </cofactor>
</comment>
<dbReference type="InterPro" id="IPR023232">
    <property type="entry name" value="Glyco_hydro_2_AS"/>
</dbReference>
<dbReference type="InterPro" id="IPR006103">
    <property type="entry name" value="Glyco_hydro_2_cat"/>
</dbReference>
<dbReference type="AlphaFoldDB" id="A0A6B9ZQ80"/>
<dbReference type="InterPro" id="IPR032312">
    <property type="entry name" value="LacZ_4"/>
</dbReference>
<dbReference type="PROSITE" id="PS00719">
    <property type="entry name" value="GLYCOSYL_HYDROL_F2_1"/>
    <property type="match status" value="1"/>
</dbReference>
<dbReference type="Pfam" id="PF00703">
    <property type="entry name" value="Glyco_hydro_2"/>
    <property type="match status" value="1"/>
</dbReference>
<dbReference type="Gene3D" id="2.80.10.50">
    <property type="match status" value="1"/>
</dbReference>
<dbReference type="InterPro" id="IPR013783">
    <property type="entry name" value="Ig-like_fold"/>
</dbReference>
<dbReference type="InterPro" id="IPR023230">
    <property type="entry name" value="Glyco_hydro_2_CS"/>
</dbReference>
<evidence type="ECO:0000256" key="7">
    <source>
        <dbReference type="ARBA" id="ARBA00022837"/>
    </source>
</evidence>
<organism evidence="13 14">
    <name type="scientific">Chitinophaga agri</name>
    <dbReference type="NCBI Taxonomy" id="2703787"/>
    <lineage>
        <taxon>Bacteria</taxon>
        <taxon>Pseudomonadati</taxon>
        <taxon>Bacteroidota</taxon>
        <taxon>Chitinophagia</taxon>
        <taxon>Chitinophagales</taxon>
        <taxon>Chitinophagaceae</taxon>
        <taxon>Chitinophaga</taxon>
    </lineage>
</organism>
<dbReference type="InterPro" id="IPR006102">
    <property type="entry name" value="Ig-like_GH2"/>
</dbReference>
<dbReference type="Gene3D" id="2.60.120.260">
    <property type="entry name" value="Galactose-binding domain-like"/>
    <property type="match status" value="1"/>
</dbReference>
<dbReference type="InterPro" id="IPR017853">
    <property type="entry name" value="GH"/>
</dbReference>
<dbReference type="Gene3D" id="2.70.98.10">
    <property type="match status" value="1"/>
</dbReference>
<dbReference type="PANTHER" id="PTHR46323">
    <property type="entry name" value="BETA-GALACTOSIDASE"/>
    <property type="match status" value="1"/>
</dbReference>
<dbReference type="KEGG" id="chih:GWR21_30490"/>
<dbReference type="GO" id="GO:0004565">
    <property type="term" value="F:beta-galactosidase activity"/>
    <property type="evidence" value="ECO:0007669"/>
    <property type="project" value="UniProtKB-EC"/>
</dbReference>
<dbReference type="GO" id="GO:0009341">
    <property type="term" value="C:beta-galactosidase complex"/>
    <property type="evidence" value="ECO:0007669"/>
    <property type="project" value="InterPro"/>
</dbReference>
<feature type="signal peptide" evidence="11">
    <location>
        <begin position="1"/>
        <end position="26"/>
    </location>
</feature>
<evidence type="ECO:0000256" key="6">
    <source>
        <dbReference type="ARBA" id="ARBA00022801"/>
    </source>
</evidence>
<dbReference type="InterPro" id="IPR006104">
    <property type="entry name" value="Glyco_hydro_2_N"/>
</dbReference>
<evidence type="ECO:0000256" key="2">
    <source>
        <dbReference type="ARBA" id="ARBA00001913"/>
    </source>
</evidence>
<dbReference type="InterPro" id="IPR004199">
    <property type="entry name" value="B-gal_small/dom_5"/>
</dbReference>
<reference evidence="13 14" key="1">
    <citation type="submission" date="2020-01" db="EMBL/GenBank/DDBJ databases">
        <title>Complete genome sequence of Chitinophaga sp. H33E-04 isolated from quinoa roots.</title>
        <authorList>
            <person name="Weon H.-Y."/>
            <person name="Lee S.A."/>
        </authorList>
    </citation>
    <scope>NUCLEOTIDE SEQUENCE [LARGE SCALE GENOMIC DNA]</scope>
    <source>
        <strain evidence="13 14">H33E-04</strain>
    </source>
</reference>
<evidence type="ECO:0000313" key="13">
    <source>
        <dbReference type="EMBL" id="QHS63754.1"/>
    </source>
</evidence>
<keyword evidence="6 10" id="KW-0378">Hydrolase</keyword>
<accession>A0A6B9ZQ80</accession>
<dbReference type="GO" id="GO:0030246">
    <property type="term" value="F:carbohydrate binding"/>
    <property type="evidence" value="ECO:0007669"/>
    <property type="project" value="InterPro"/>
</dbReference>
<comment type="similarity">
    <text evidence="3 10">Belongs to the glycosyl hydrolase 2 family.</text>
</comment>
<comment type="subunit">
    <text evidence="4">Monomer.</text>
</comment>
<evidence type="ECO:0000256" key="3">
    <source>
        <dbReference type="ARBA" id="ARBA00007401"/>
    </source>
</evidence>
<dbReference type="InterPro" id="IPR036156">
    <property type="entry name" value="Beta-gal/glucu_dom_sf"/>
</dbReference>
<dbReference type="Pfam" id="PF16353">
    <property type="entry name" value="LacZ_4"/>
    <property type="match status" value="1"/>
</dbReference>
<evidence type="ECO:0000256" key="5">
    <source>
        <dbReference type="ARBA" id="ARBA00012756"/>
    </source>
</evidence>
<dbReference type="SUPFAM" id="SSF74650">
    <property type="entry name" value="Galactose mutarotase-like"/>
    <property type="match status" value="1"/>
</dbReference>
<dbReference type="PROSITE" id="PS50231">
    <property type="entry name" value="RICIN_B_LECTIN"/>
    <property type="match status" value="1"/>
</dbReference>
<evidence type="ECO:0000313" key="14">
    <source>
        <dbReference type="Proteomes" id="UP000476411"/>
    </source>
</evidence>
<dbReference type="GO" id="GO:0005990">
    <property type="term" value="P:lactose catabolic process"/>
    <property type="evidence" value="ECO:0007669"/>
    <property type="project" value="TreeGrafter"/>
</dbReference>
<evidence type="ECO:0000256" key="11">
    <source>
        <dbReference type="SAM" id="SignalP"/>
    </source>
</evidence>
<dbReference type="SUPFAM" id="SSF51445">
    <property type="entry name" value="(Trans)glycosidases"/>
    <property type="match status" value="1"/>
</dbReference>
<dbReference type="InterPro" id="IPR050347">
    <property type="entry name" value="Bact_Beta-galactosidase"/>
</dbReference>
<evidence type="ECO:0000256" key="1">
    <source>
        <dbReference type="ARBA" id="ARBA00001412"/>
    </source>
</evidence>
<dbReference type="Pfam" id="PF02837">
    <property type="entry name" value="Glyco_hydro_2_N"/>
    <property type="match status" value="1"/>
</dbReference>
<dbReference type="SMART" id="SM01038">
    <property type="entry name" value="Bgal_small_N"/>
    <property type="match status" value="1"/>
</dbReference>
<keyword evidence="14" id="KW-1185">Reference proteome</keyword>
<protein>
    <recommendedName>
        <fullName evidence="5 10">Beta-galactosidase</fullName>
        <ecNumber evidence="5 10">3.2.1.23</ecNumber>
    </recommendedName>
    <alternativeName>
        <fullName evidence="9 10">Lactase</fullName>
    </alternativeName>
</protein>
<keyword evidence="8 10" id="KW-0326">Glycosidase</keyword>
<dbReference type="InterPro" id="IPR006101">
    <property type="entry name" value="Glyco_hydro_2"/>
</dbReference>
<dbReference type="Gene3D" id="2.60.40.10">
    <property type="entry name" value="Immunoglobulins"/>
    <property type="match status" value="2"/>
</dbReference>
<evidence type="ECO:0000256" key="8">
    <source>
        <dbReference type="ARBA" id="ARBA00023295"/>
    </source>
</evidence>
<dbReference type="SUPFAM" id="SSF49785">
    <property type="entry name" value="Galactose-binding domain-like"/>
    <property type="match status" value="1"/>
</dbReference>
<dbReference type="InterPro" id="IPR008979">
    <property type="entry name" value="Galactose-bd-like_sf"/>
</dbReference>
<gene>
    <name evidence="13" type="ORF">GWR21_30490</name>
</gene>
<dbReference type="PRINTS" id="PR00132">
    <property type="entry name" value="GLHYDRLASE2"/>
</dbReference>
<dbReference type="EMBL" id="CP048113">
    <property type="protein sequence ID" value="QHS63754.1"/>
    <property type="molecule type" value="Genomic_DNA"/>
</dbReference>
<dbReference type="EC" id="3.2.1.23" evidence="5 10"/>
<dbReference type="RefSeq" id="WP_162335470.1">
    <property type="nucleotide sequence ID" value="NZ_CP048113.1"/>
</dbReference>
<dbReference type="InterPro" id="IPR011013">
    <property type="entry name" value="Gal_mutarotase_sf_dom"/>
</dbReference>
<evidence type="ECO:0000259" key="12">
    <source>
        <dbReference type="SMART" id="SM01038"/>
    </source>
</evidence>
<dbReference type="InterPro" id="IPR014718">
    <property type="entry name" value="GH-type_carb-bd"/>
</dbReference>
<feature type="domain" description="Beta galactosidase small chain/" evidence="12">
    <location>
        <begin position="920"/>
        <end position="1194"/>
    </location>
</feature>
<dbReference type="Pfam" id="PF02929">
    <property type="entry name" value="Bgal_small_N"/>
    <property type="match status" value="1"/>
</dbReference>
<evidence type="ECO:0000256" key="10">
    <source>
        <dbReference type="RuleBase" id="RU361154"/>
    </source>
</evidence>
<feature type="chain" id="PRO_5025418898" description="Beta-galactosidase" evidence="11">
    <location>
        <begin position="27"/>
        <end position="1198"/>
    </location>
</feature>
<dbReference type="Gene3D" id="3.20.20.80">
    <property type="entry name" value="Glycosidases"/>
    <property type="match status" value="1"/>
</dbReference>
<dbReference type="SUPFAM" id="SSF50370">
    <property type="entry name" value="Ricin B-like lectins"/>
    <property type="match status" value="1"/>
</dbReference>
<dbReference type="CDD" id="cd00161">
    <property type="entry name" value="beta-trefoil_Ricin-like"/>
    <property type="match status" value="1"/>
</dbReference>
<dbReference type="SUPFAM" id="SSF49303">
    <property type="entry name" value="beta-Galactosidase/glucuronidase domain"/>
    <property type="match status" value="2"/>
</dbReference>
<dbReference type="PANTHER" id="PTHR46323:SF2">
    <property type="entry name" value="BETA-GALACTOSIDASE"/>
    <property type="match status" value="1"/>
</dbReference>
<dbReference type="PROSITE" id="PS00608">
    <property type="entry name" value="GLYCOSYL_HYDROL_F2_2"/>
    <property type="match status" value="1"/>
</dbReference>
<evidence type="ECO:0000256" key="4">
    <source>
        <dbReference type="ARBA" id="ARBA00011245"/>
    </source>
</evidence>
<proteinExistence type="inferred from homology"/>
<keyword evidence="7" id="KW-0106">Calcium</keyword>
<sequence>MKPMLFTWKVRAVTAGFVLMYLQSSAQFDQKKYYQLVGQQEQVADVKENRQNNAPVELAPAVKKAATQAWTLQRLENGAWMVNMALGQKSIDNGNRAGKNGNPVLLWDHEPDNRNQQWLIHQEPNGTFTITSVASGQRLCTRKARLFQAPADSTDPSQYWRILPVKAKITTPAAQKGDYWEDERVFAVHKEPAHVTYIPFPSVKAATEATPFSDSGNISPYYQSLNGQWKFNWVKQPADRPKDFYRTGYDDSDWKTIPVPSNMEMQGYGTPIYTNITYPFRNDPPRVMGTVPGDWTAAREPNPVGSYRREFIIPAGWKGRDIFLHFDGVISAMYVWVNGKQVGYSENSFSPAEFNIGAYVKPGKNTIAVQVYKYSDGSYLEDQDMTRFSGIHRRVYLFAVPKLHIRDYFMRSALNTDHTSAHFSIEAKLQNNGKGTSATLEAVILDKDGKSAGKIAPVNITAPAKGPAATCHLSCDVDHPLLWSAETPALYTVLLTLKDASGQVTEVLTSKFGIRDVKISDSRLLVNGTPVLLKGVNRHEIHPVLGKAVTVESMVQDILLMKQHNINTVRSCHYPDDPVWLELCDYYGLYIIDEANHETHGHQKIASYPSWQPAILDRTVRLVERDKNHAAVIIWSLGNEAGAGPNFVAAREAVRKLDLSRPIHYEGMNQVGDIESNMYPSVDYIIERGKAPSEKPYFMCEYAHAMGNSVGNLKEYWDAIESHKRLIGGCIWEWVDQGIQAKVPGDTSKTYFAYGGDLGDKPNDGTFSIKGLVTSDRQVKPALLEVAKVYQYVKFADAGLQKGLVKISNRYGFLHLSDFRIKWTLLENGKAVQQGELPYLSLQPGADTVLTVPCNLSALSPAGEYFLNMEVALSQDQLWAKKGHVVAAEQLLVKQPAKPLVADNYAQRPVVVQQTDSHVVITGKDMLVQFDKQTGRLSGLTYGQQQYISGIDNGIAVNLYRAMLDNDHTGDWGQPYDTRSLGYDQPEYTLNKMEVIPNQTAVQIKTAIRVHTKSGFGVSARLDYIIYGTGEIKVDATLTPDKTTQFINRLGVRLILDEGLEQVDWYGRGPHENYIDRKESAFVGRFSRAVKDMEELYDKPQGMGNREDVRWLRLSGAKRGIEIVSHDTMSFSALHLTDQDLGKAAHRYELKPRKETVLTLDASQMGVGNGSCGPIQLPQYLVPVAPCQLSFTIRPAVL</sequence>
<dbReference type="InterPro" id="IPR035992">
    <property type="entry name" value="Ricin_B-like_lectins"/>
</dbReference>